<dbReference type="GO" id="GO:0004252">
    <property type="term" value="F:serine-type endopeptidase activity"/>
    <property type="evidence" value="ECO:0007669"/>
    <property type="project" value="TreeGrafter"/>
</dbReference>
<evidence type="ECO:0000256" key="2">
    <source>
        <dbReference type="ARBA" id="ARBA00022825"/>
    </source>
</evidence>
<reference evidence="4 5" key="1">
    <citation type="submission" date="2018-10" db="EMBL/GenBank/DDBJ databases">
        <title>Phylogenomics of Brevibacillus.</title>
        <authorList>
            <person name="Dunlap C."/>
        </authorList>
    </citation>
    <scope>NUCLEOTIDE SEQUENCE [LARGE SCALE GENOMIC DNA]</scope>
    <source>
        <strain evidence="4 5">JCM 15716</strain>
    </source>
</reference>
<name>A0A3M8CX00_9BACL</name>
<comment type="caution">
    <text evidence="4">The sequence shown here is derived from an EMBL/GenBank/DDBJ whole genome shotgun (WGS) entry which is preliminary data.</text>
</comment>
<dbReference type="SUPFAM" id="SSF82171">
    <property type="entry name" value="DPP6 N-terminal domain-like"/>
    <property type="match status" value="1"/>
</dbReference>
<keyword evidence="2" id="KW-0645">Protease</keyword>
<dbReference type="PANTHER" id="PTHR42776:SF27">
    <property type="entry name" value="DIPEPTIDYL PEPTIDASE FAMILY MEMBER 6"/>
    <property type="match status" value="1"/>
</dbReference>
<evidence type="ECO:0000259" key="3">
    <source>
        <dbReference type="Pfam" id="PF00326"/>
    </source>
</evidence>
<keyword evidence="1" id="KW-0378">Hydrolase</keyword>
<dbReference type="RefSeq" id="WP_122921258.1">
    <property type="nucleotide sequence ID" value="NZ_RHHQ01000025.1"/>
</dbReference>
<dbReference type="InterPro" id="IPR029058">
    <property type="entry name" value="AB_hydrolase_fold"/>
</dbReference>
<dbReference type="Gene3D" id="2.120.10.30">
    <property type="entry name" value="TolB, C-terminal domain"/>
    <property type="match status" value="2"/>
</dbReference>
<dbReference type="InterPro" id="IPR011042">
    <property type="entry name" value="6-blade_b-propeller_TolB-like"/>
</dbReference>
<dbReference type="Pfam" id="PF07676">
    <property type="entry name" value="PD40"/>
    <property type="match status" value="3"/>
</dbReference>
<dbReference type="InterPro" id="IPR011659">
    <property type="entry name" value="WD40"/>
</dbReference>
<evidence type="ECO:0000313" key="4">
    <source>
        <dbReference type="EMBL" id="RNB80274.1"/>
    </source>
</evidence>
<evidence type="ECO:0000313" key="5">
    <source>
        <dbReference type="Proteomes" id="UP000271031"/>
    </source>
</evidence>
<dbReference type="Pfam" id="PF00326">
    <property type="entry name" value="Peptidase_S9"/>
    <property type="match status" value="1"/>
</dbReference>
<dbReference type="InterPro" id="IPR001375">
    <property type="entry name" value="Peptidase_S9_cat"/>
</dbReference>
<proteinExistence type="predicted"/>
<sequence>MNVNQRLVTAEDIVKFQWPSNPTISPDGKLVVYEKTVVREREDDYDTQLHLTDIRGTKSRVLTTAGSRNLAPAWSPNSRAIAFLSNRENGMQAWLLPLDGGEAVQLTRFRHGISSLLWSPDGKYLYGLVPVHTKTRSIEVLAADKTAKELDDQIARENKAWIASPKRYDQPYYKLDGAGLHQDLTRQLVAIHVETGEWKQLTSEPYDICDPTISPNGSYIAFTANRDEPPIFGGQILRVPSAGGEVETLYTNRDARVPVYSPDGSQIAFSGNTEHCQLYVMDCDGGNVILLSGEYPYSLGDYSFTDMYHLRYPLSPQWSRDGAWIYALCTREGKNEIVRFSREQNGASPEVVAGGQRTIFHFSYDGQDSLTIACSTSYHPGQIAFIDRTGEELRLDDCNDALMQELIVSLPEEFTYTSVDDWQIQGFLLKPAQFTPGKKYPVLLDIHGGPHSMFSFAYFHQMQLFAAQGFAVLYLNPRGSSGFGKEFSEAVHGDYGGKDHLDLLNGLAEALRRYDFLDESRVAVNGISYGGFMVNWLLTKTDRFFAAISEGCISNWISMYGTSDISPTFVNREFLGKTDLETLWKHSPLAYVDKVKTPLLLMHAEQDLRCPMEQAEQFYTHLKRQGSEVELLRMPDSSHGLLQIGKPSLRKARLQAMVDFVTVRLPQG</sequence>
<keyword evidence="5" id="KW-1185">Reference proteome</keyword>
<dbReference type="OrthoDB" id="108903at2"/>
<accession>A0A3M8CX00</accession>
<dbReference type="AlphaFoldDB" id="A0A3M8CX00"/>
<dbReference type="EMBL" id="RHHQ01000025">
    <property type="protein sequence ID" value="RNB80274.1"/>
    <property type="molecule type" value="Genomic_DNA"/>
</dbReference>
<protein>
    <submittedName>
        <fullName evidence="4">S9 family peptidase</fullName>
    </submittedName>
</protein>
<feature type="domain" description="Peptidase S9 prolyl oligopeptidase catalytic" evidence="3">
    <location>
        <begin position="458"/>
        <end position="661"/>
    </location>
</feature>
<dbReference type="SUPFAM" id="SSF53474">
    <property type="entry name" value="alpha/beta-Hydrolases"/>
    <property type="match status" value="1"/>
</dbReference>
<dbReference type="Proteomes" id="UP000271031">
    <property type="component" value="Unassembled WGS sequence"/>
</dbReference>
<organism evidence="4 5">
    <name type="scientific">Brevibacillus fluminis</name>
    <dbReference type="NCBI Taxonomy" id="511487"/>
    <lineage>
        <taxon>Bacteria</taxon>
        <taxon>Bacillati</taxon>
        <taxon>Bacillota</taxon>
        <taxon>Bacilli</taxon>
        <taxon>Bacillales</taxon>
        <taxon>Paenibacillaceae</taxon>
        <taxon>Brevibacillus</taxon>
    </lineage>
</organism>
<dbReference type="PANTHER" id="PTHR42776">
    <property type="entry name" value="SERINE PEPTIDASE S9 FAMILY MEMBER"/>
    <property type="match status" value="1"/>
</dbReference>
<dbReference type="Gene3D" id="3.40.50.1820">
    <property type="entry name" value="alpha/beta hydrolase"/>
    <property type="match status" value="1"/>
</dbReference>
<gene>
    <name evidence="4" type="ORF">EDM56_27920</name>
</gene>
<keyword evidence="2" id="KW-0720">Serine protease</keyword>
<evidence type="ECO:0000256" key="1">
    <source>
        <dbReference type="ARBA" id="ARBA00022801"/>
    </source>
</evidence>
<dbReference type="GO" id="GO:0006508">
    <property type="term" value="P:proteolysis"/>
    <property type="evidence" value="ECO:0007669"/>
    <property type="project" value="InterPro"/>
</dbReference>